<name>A0ABU8CIV9_9HYPH</name>
<reference evidence="5 6" key="1">
    <citation type="submission" date="2024-01" db="EMBL/GenBank/DDBJ databases">
        <title>Draft genome sequences of three bacterial strains isolated from Acacia saligna represent a potential new species within the genus Rhizobium.</title>
        <authorList>
            <person name="Tambong J.T."/>
            <person name="Mnasri B."/>
        </authorList>
    </citation>
    <scope>NUCLEOTIDE SEQUENCE [LARGE SCALE GENOMIC DNA]</scope>
    <source>
        <strain evidence="5 6">1AS12I</strain>
    </source>
</reference>
<organism evidence="5 6">
    <name type="scientific">Rhizobium aouanii</name>
    <dbReference type="NCBI Taxonomy" id="3118145"/>
    <lineage>
        <taxon>Bacteria</taxon>
        <taxon>Pseudomonadati</taxon>
        <taxon>Pseudomonadota</taxon>
        <taxon>Alphaproteobacteria</taxon>
        <taxon>Hyphomicrobiales</taxon>
        <taxon>Rhizobiaceae</taxon>
        <taxon>Rhizobium/Agrobacterium group</taxon>
        <taxon>Rhizobium</taxon>
    </lineage>
</organism>
<keyword evidence="3" id="KW-0804">Transcription</keyword>
<dbReference type="SUPFAM" id="SSF46785">
    <property type="entry name" value="Winged helix' DNA-binding domain"/>
    <property type="match status" value="1"/>
</dbReference>
<evidence type="ECO:0000256" key="1">
    <source>
        <dbReference type="ARBA" id="ARBA00023015"/>
    </source>
</evidence>
<proteinExistence type="predicted"/>
<dbReference type="Pfam" id="PF00392">
    <property type="entry name" value="GntR"/>
    <property type="match status" value="1"/>
</dbReference>
<comment type="caution">
    <text evidence="5">The sequence shown here is derived from an EMBL/GenBank/DDBJ whole genome shotgun (WGS) entry which is preliminary data.</text>
</comment>
<dbReference type="InterPro" id="IPR036388">
    <property type="entry name" value="WH-like_DNA-bd_sf"/>
</dbReference>
<protein>
    <submittedName>
        <fullName evidence="5">GntR family transcriptional regulator</fullName>
    </submittedName>
</protein>
<dbReference type="RefSeq" id="WP_335912954.1">
    <property type="nucleotide sequence ID" value="NZ_JBAMYC010000006.1"/>
</dbReference>
<dbReference type="PANTHER" id="PTHR43537:SF24">
    <property type="entry name" value="GLUCONATE OPERON TRANSCRIPTIONAL REPRESSOR"/>
    <property type="match status" value="1"/>
</dbReference>
<evidence type="ECO:0000313" key="5">
    <source>
        <dbReference type="EMBL" id="MEI1248816.1"/>
    </source>
</evidence>
<dbReference type="EMBL" id="JBAMYC010000006">
    <property type="protein sequence ID" value="MEI1248816.1"/>
    <property type="molecule type" value="Genomic_DNA"/>
</dbReference>
<dbReference type="Proteomes" id="UP001531129">
    <property type="component" value="Unassembled WGS sequence"/>
</dbReference>
<keyword evidence="6" id="KW-1185">Reference proteome</keyword>
<accession>A0ABU8CIV9</accession>
<dbReference type="PANTHER" id="PTHR43537">
    <property type="entry name" value="TRANSCRIPTIONAL REGULATOR, GNTR FAMILY"/>
    <property type="match status" value="1"/>
</dbReference>
<evidence type="ECO:0000256" key="2">
    <source>
        <dbReference type="ARBA" id="ARBA00023125"/>
    </source>
</evidence>
<dbReference type="InterPro" id="IPR036390">
    <property type="entry name" value="WH_DNA-bd_sf"/>
</dbReference>
<sequence length="65" mass="7457">MRDQVYERLGELIRSGQFAPGEEITIRNLAKDFEVSPTPIREALYRLIGGGRDPMCLFERCPEQS</sequence>
<dbReference type="InterPro" id="IPR000524">
    <property type="entry name" value="Tscrpt_reg_HTH_GntR"/>
</dbReference>
<evidence type="ECO:0000313" key="6">
    <source>
        <dbReference type="Proteomes" id="UP001531129"/>
    </source>
</evidence>
<evidence type="ECO:0000256" key="3">
    <source>
        <dbReference type="ARBA" id="ARBA00023163"/>
    </source>
</evidence>
<feature type="domain" description="HTH gntR-type" evidence="4">
    <location>
        <begin position="3"/>
        <end position="48"/>
    </location>
</feature>
<keyword evidence="2" id="KW-0238">DNA-binding</keyword>
<gene>
    <name evidence="5" type="ORF">V8Q02_12435</name>
</gene>
<keyword evidence="1" id="KW-0805">Transcription regulation</keyword>
<dbReference type="Gene3D" id="1.10.10.10">
    <property type="entry name" value="Winged helix-like DNA-binding domain superfamily/Winged helix DNA-binding domain"/>
    <property type="match status" value="1"/>
</dbReference>
<evidence type="ECO:0000259" key="4">
    <source>
        <dbReference type="Pfam" id="PF00392"/>
    </source>
</evidence>